<accession>A0A8R2H6A0</accession>
<feature type="compositionally biased region" description="Basic and acidic residues" evidence="8">
    <location>
        <begin position="91"/>
        <end position="103"/>
    </location>
</feature>
<dbReference type="Pfam" id="PF13359">
    <property type="entry name" value="DDE_Tnp_4"/>
    <property type="match status" value="1"/>
</dbReference>
<reference evidence="10" key="2">
    <citation type="submission" date="2022-06" db="UniProtKB">
        <authorList>
            <consortium name="EnsemblMetazoa"/>
        </authorList>
    </citation>
    <scope>IDENTIFICATION</scope>
</reference>
<dbReference type="OrthoDB" id="6606022at2759"/>
<keyword evidence="6" id="KW-0378">Hydrolase</keyword>
<evidence type="ECO:0000256" key="1">
    <source>
        <dbReference type="ARBA" id="ARBA00001968"/>
    </source>
</evidence>
<feature type="region of interest" description="Disordered" evidence="8">
    <location>
        <begin position="91"/>
        <end position="113"/>
    </location>
</feature>
<evidence type="ECO:0000256" key="5">
    <source>
        <dbReference type="ARBA" id="ARBA00022723"/>
    </source>
</evidence>
<proteinExistence type="inferred from homology"/>
<evidence type="ECO:0000313" key="10">
    <source>
        <dbReference type="EnsemblMetazoa" id="XP_016657551.1"/>
    </source>
</evidence>
<evidence type="ECO:0000256" key="3">
    <source>
        <dbReference type="ARBA" id="ARBA00006958"/>
    </source>
</evidence>
<reference evidence="11" key="1">
    <citation type="submission" date="2010-06" db="EMBL/GenBank/DDBJ databases">
        <authorList>
            <person name="Jiang H."/>
            <person name="Abraham K."/>
            <person name="Ali S."/>
            <person name="Alsbrooks S.L."/>
            <person name="Anim B.N."/>
            <person name="Anosike U.S."/>
            <person name="Attaway T."/>
            <person name="Bandaranaike D.P."/>
            <person name="Battles P.K."/>
            <person name="Bell S.N."/>
            <person name="Bell A.V."/>
            <person name="Beltran B."/>
            <person name="Bickham C."/>
            <person name="Bustamante Y."/>
            <person name="Caleb T."/>
            <person name="Canada A."/>
            <person name="Cardenas V."/>
            <person name="Carter K."/>
            <person name="Chacko J."/>
            <person name="Chandrabose M.N."/>
            <person name="Chavez D."/>
            <person name="Chavez A."/>
            <person name="Chen L."/>
            <person name="Chu H.-S."/>
            <person name="Claassen K.J."/>
            <person name="Cockrell R."/>
            <person name="Collins M."/>
            <person name="Cooper J.A."/>
            <person name="Cree A."/>
            <person name="Curry S.M."/>
            <person name="Da Y."/>
            <person name="Dao M.D."/>
            <person name="Das B."/>
            <person name="Davila M.-L."/>
            <person name="Davy-Carroll L."/>
            <person name="Denson S."/>
            <person name="Dinh H."/>
            <person name="Ebong V.E."/>
            <person name="Edwards J.R."/>
            <person name="Egan A."/>
            <person name="El-Daye J."/>
            <person name="Escobedo L."/>
            <person name="Fernandez S."/>
            <person name="Fernando P.R."/>
            <person name="Flagg N."/>
            <person name="Forbes L.D."/>
            <person name="Fowler R.G."/>
            <person name="Fu Q."/>
            <person name="Gabisi R.A."/>
            <person name="Ganer J."/>
            <person name="Garbino Pronczuk A."/>
            <person name="Garcia R.M."/>
            <person name="Garner T."/>
            <person name="Garrett T.E."/>
            <person name="Gonzalez D.A."/>
            <person name="Hamid H."/>
            <person name="Hawkins E.S."/>
            <person name="Hirani K."/>
            <person name="Hogues M.E."/>
            <person name="Hollins B."/>
            <person name="Hsiao C.-H."/>
            <person name="Jabil R."/>
            <person name="James M.L."/>
            <person name="Jhangiani S.N."/>
            <person name="Johnson B."/>
            <person name="Johnson Q."/>
            <person name="Joshi V."/>
            <person name="Kalu J.B."/>
            <person name="Kam C."/>
            <person name="Kashfia A."/>
            <person name="Keebler J."/>
            <person name="Kisamo H."/>
            <person name="Kovar C.L."/>
            <person name="Lago L.A."/>
            <person name="Lai C.-Y."/>
            <person name="Laidlaw J."/>
            <person name="Lara F."/>
            <person name="Le T.-K."/>
            <person name="Lee S.L."/>
            <person name="Legall F.H."/>
            <person name="Lemon S.J."/>
            <person name="Lewis L.R."/>
            <person name="Li B."/>
            <person name="Liu Y."/>
            <person name="Liu Y.-S."/>
            <person name="Lopez J."/>
            <person name="Lozado R.J."/>
            <person name="Lu J."/>
            <person name="Madu R.C."/>
            <person name="Maheshwari M."/>
            <person name="Maheshwari R."/>
            <person name="Malloy K."/>
            <person name="Martinez E."/>
            <person name="Mathew T."/>
            <person name="Mercado I.C."/>
            <person name="Mercado C."/>
            <person name="Meyer B."/>
            <person name="Montgomery K."/>
            <person name="Morgan M.B."/>
            <person name="Munidasa M."/>
            <person name="Nazareth L.V."/>
            <person name="Nelson J."/>
            <person name="Ng B.M."/>
            <person name="Nguyen N.B."/>
            <person name="Nguyen P.Q."/>
            <person name="Nguyen T."/>
            <person name="Obregon M."/>
            <person name="Okwuonu G.O."/>
            <person name="Onwere C.G."/>
            <person name="Orozco G."/>
            <person name="Parra A."/>
            <person name="Patel S."/>
            <person name="Patil S."/>
            <person name="Perez A."/>
            <person name="Perez Y."/>
            <person name="Pham C."/>
            <person name="Primus E.L."/>
            <person name="Pu L.-L."/>
            <person name="Puazo M."/>
            <person name="Qin X."/>
            <person name="Quiroz J.B."/>
            <person name="Reese J."/>
            <person name="Richards S."/>
            <person name="Rives C.M."/>
            <person name="Robberts R."/>
            <person name="Ruiz S.J."/>
            <person name="Ruiz M.J."/>
            <person name="Santibanez J."/>
            <person name="Schneider B.W."/>
            <person name="Sisson I."/>
            <person name="Smith M."/>
            <person name="Sodergren E."/>
            <person name="Song X.-Z."/>
            <person name="Song B.B."/>
            <person name="Summersgill H."/>
            <person name="Thelus R."/>
            <person name="Thornton R.D."/>
            <person name="Trejos Z.Y."/>
            <person name="Usmani K."/>
            <person name="Vattathil S."/>
            <person name="Villasana D."/>
            <person name="Walker D.L."/>
            <person name="Wang S."/>
            <person name="Wang K."/>
            <person name="White C.S."/>
            <person name="Williams A.C."/>
            <person name="Williamson J."/>
            <person name="Wilson K."/>
            <person name="Woghiren I.O."/>
            <person name="Woodworth J.R."/>
            <person name="Worley K.C."/>
            <person name="Wright R.A."/>
            <person name="Wu W."/>
            <person name="Young L."/>
            <person name="Zhang L."/>
            <person name="Zhang J."/>
            <person name="Zhu Y."/>
            <person name="Muzny D.M."/>
            <person name="Weinstock G."/>
            <person name="Gibbs R.A."/>
        </authorList>
    </citation>
    <scope>NUCLEOTIDE SEQUENCE [LARGE SCALE GENOMIC DNA]</scope>
    <source>
        <strain evidence="11">LSR1</strain>
    </source>
</reference>
<dbReference type="RefSeq" id="XP_016657551.1">
    <property type="nucleotide sequence ID" value="XM_016802062.1"/>
</dbReference>
<keyword evidence="11" id="KW-1185">Reference proteome</keyword>
<comment type="subcellular location">
    <subcellularLocation>
        <location evidence="2">Nucleus</location>
    </subcellularLocation>
</comment>
<dbReference type="AlphaFoldDB" id="A0A8R2H6A0"/>
<evidence type="ECO:0000256" key="6">
    <source>
        <dbReference type="ARBA" id="ARBA00022801"/>
    </source>
</evidence>
<name>A0A8R2H6A0_ACYPI</name>
<comment type="similarity">
    <text evidence="3">Belongs to the HARBI1 family.</text>
</comment>
<organism evidence="10 11">
    <name type="scientific">Acyrthosiphon pisum</name>
    <name type="common">Pea aphid</name>
    <dbReference type="NCBI Taxonomy" id="7029"/>
    <lineage>
        <taxon>Eukaryota</taxon>
        <taxon>Metazoa</taxon>
        <taxon>Ecdysozoa</taxon>
        <taxon>Arthropoda</taxon>
        <taxon>Hexapoda</taxon>
        <taxon>Insecta</taxon>
        <taxon>Pterygota</taxon>
        <taxon>Neoptera</taxon>
        <taxon>Paraneoptera</taxon>
        <taxon>Hemiptera</taxon>
        <taxon>Sternorrhyncha</taxon>
        <taxon>Aphidomorpha</taxon>
        <taxon>Aphidoidea</taxon>
        <taxon>Aphididae</taxon>
        <taxon>Macrosiphini</taxon>
        <taxon>Acyrthosiphon</taxon>
    </lineage>
</organism>
<dbReference type="GeneID" id="107882917"/>
<evidence type="ECO:0000256" key="2">
    <source>
        <dbReference type="ARBA" id="ARBA00004123"/>
    </source>
</evidence>
<dbReference type="GO" id="GO:0005634">
    <property type="term" value="C:nucleus"/>
    <property type="evidence" value="ECO:0007669"/>
    <property type="project" value="UniProtKB-SubCell"/>
</dbReference>
<dbReference type="GO" id="GO:0046872">
    <property type="term" value="F:metal ion binding"/>
    <property type="evidence" value="ECO:0007669"/>
    <property type="project" value="UniProtKB-KW"/>
</dbReference>
<dbReference type="KEGG" id="api:107882917"/>
<feature type="domain" description="DDE Tnp4" evidence="9">
    <location>
        <begin position="138"/>
        <end position="299"/>
    </location>
</feature>
<dbReference type="GO" id="GO:0004518">
    <property type="term" value="F:nuclease activity"/>
    <property type="evidence" value="ECO:0007669"/>
    <property type="project" value="UniProtKB-KW"/>
</dbReference>
<evidence type="ECO:0000256" key="8">
    <source>
        <dbReference type="SAM" id="MobiDB-lite"/>
    </source>
</evidence>
<keyword evidence="4" id="KW-0540">Nuclease</keyword>
<protein>
    <recommendedName>
        <fullName evidence="9">DDE Tnp4 domain-containing protein</fullName>
    </recommendedName>
</protein>
<dbReference type="PANTHER" id="PTHR22930:SF85">
    <property type="entry name" value="GH03217P-RELATED"/>
    <property type="match status" value="1"/>
</dbReference>
<keyword evidence="5" id="KW-0479">Metal-binding</keyword>
<dbReference type="EnsemblMetazoa" id="XM_016802062.1">
    <property type="protein sequence ID" value="XP_016657551.1"/>
    <property type="gene ID" value="LOC107882917"/>
</dbReference>
<evidence type="ECO:0000313" key="11">
    <source>
        <dbReference type="Proteomes" id="UP000007819"/>
    </source>
</evidence>
<dbReference type="InterPro" id="IPR027806">
    <property type="entry name" value="HARBI1_dom"/>
</dbReference>
<keyword evidence="7" id="KW-0539">Nucleus</keyword>
<dbReference type="GO" id="GO:0016787">
    <property type="term" value="F:hydrolase activity"/>
    <property type="evidence" value="ECO:0007669"/>
    <property type="project" value="UniProtKB-KW"/>
</dbReference>
<sequence>MEHVTCLSHGLHRVAEEVRRHFPKTLLADNSLEFDLAFINANYGNLPKYITTLETSGLLLADAVGIIEKLRNEIGIDKSKMEETIYQKFENAKKEDKREDKKSPTQSAPIQFPSDDEIPLIRAQFYEKYHIHGVVGCIDCTHIYIASVPDDPIHREYMYVNRKNEHSINVQLICDASCRIINVNSKFPGSTHDSFIWKNSEIRNYLKDKYEEGTFKSWLLGDKGYPLEPFLMVPFQENEIQPHSKEENYNRIHKKTRSIIERVNGQLKGRFRCLIKHRMLHYRPQFVSLITIACCVLHNMCKQANLADLDLHEELDIEYERPIPINVNEEIGRGRNSFHRLGQQIRSQIVNQLR</sequence>
<dbReference type="PANTHER" id="PTHR22930">
    <property type="match status" value="1"/>
</dbReference>
<evidence type="ECO:0000259" key="9">
    <source>
        <dbReference type="Pfam" id="PF13359"/>
    </source>
</evidence>
<comment type="cofactor">
    <cofactor evidence="1">
        <name>a divalent metal cation</name>
        <dbReference type="ChEBI" id="CHEBI:60240"/>
    </cofactor>
</comment>
<evidence type="ECO:0000256" key="7">
    <source>
        <dbReference type="ARBA" id="ARBA00023242"/>
    </source>
</evidence>
<dbReference type="InterPro" id="IPR045249">
    <property type="entry name" value="HARBI1-like"/>
</dbReference>
<evidence type="ECO:0000256" key="4">
    <source>
        <dbReference type="ARBA" id="ARBA00022722"/>
    </source>
</evidence>
<dbReference type="Proteomes" id="UP000007819">
    <property type="component" value="Chromosome X"/>
</dbReference>